<gene>
    <name evidence="2" type="ORF">PUN28_004145</name>
</gene>
<dbReference type="Proteomes" id="UP001430953">
    <property type="component" value="Unassembled WGS sequence"/>
</dbReference>
<reference evidence="2 3" key="1">
    <citation type="submission" date="2023-03" db="EMBL/GenBank/DDBJ databases">
        <title>High recombination rates correlate with genetic variation in Cardiocondyla obscurior ants.</title>
        <authorList>
            <person name="Errbii M."/>
        </authorList>
    </citation>
    <scope>NUCLEOTIDE SEQUENCE [LARGE SCALE GENOMIC DNA]</scope>
    <source>
        <strain evidence="2">Alpha-2009</strain>
        <tissue evidence="2">Whole body</tissue>
    </source>
</reference>
<dbReference type="AlphaFoldDB" id="A0AAW2GPR5"/>
<sequence length="238" mass="27868">MSVVIIKQNNRFHCENKRVLCLYCVITVALHVVKSLQNYNISQNTFMKLTSHIFTTATYENIIYQRAADGSDGYKISPAMVILTEGWIPMARRHTARRSAERGSLARWRREKKEETEEEETDGKRRSLSLGRGREEGRGFTGITEEEDCYREHDSQLIIVNKRALMSEDVEKKLLRKDKYVILIFATSLVYFPDRMAFCPSYITMRNRRTMSRLATVPIREALKYNYITYRRVIVAAY</sequence>
<comment type="caution">
    <text evidence="2">The sequence shown here is derived from an EMBL/GenBank/DDBJ whole genome shotgun (WGS) entry which is preliminary data.</text>
</comment>
<evidence type="ECO:0000256" key="1">
    <source>
        <dbReference type="SAM" id="MobiDB-lite"/>
    </source>
</evidence>
<name>A0AAW2GPR5_9HYME</name>
<organism evidence="2 3">
    <name type="scientific">Cardiocondyla obscurior</name>
    <dbReference type="NCBI Taxonomy" id="286306"/>
    <lineage>
        <taxon>Eukaryota</taxon>
        <taxon>Metazoa</taxon>
        <taxon>Ecdysozoa</taxon>
        <taxon>Arthropoda</taxon>
        <taxon>Hexapoda</taxon>
        <taxon>Insecta</taxon>
        <taxon>Pterygota</taxon>
        <taxon>Neoptera</taxon>
        <taxon>Endopterygota</taxon>
        <taxon>Hymenoptera</taxon>
        <taxon>Apocrita</taxon>
        <taxon>Aculeata</taxon>
        <taxon>Formicoidea</taxon>
        <taxon>Formicidae</taxon>
        <taxon>Myrmicinae</taxon>
        <taxon>Cardiocondyla</taxon>
    </lineage>
</organism>
<keyword evidence="3" id="KW-1185">Reference proteome</keyword>
<evidence type="ECO:0000313" key="3">
    <source>
        <dbReference type="Proteomes" id="UP001430953"/>
    </source>
</evidence>
<dbReference type="EMBL" id="JADYXP020000003">
    <property type="protein sequence ID" value="KAL0129243.1"/>
    <property type="molecule type" value="Genomic_DNA"/>
</dbReference>
<protein>
    <submittedName>
        <fullName evidence="2">Uncharacterized protein</fullName>
    </submittedName>
</protein>
<feature type="region of interest" description="Disordered" evidence="1">
    <location>
        <begin position="98"/>
        <end position="138"/>
    </location>
</feature>
<evidence type="ECO:0000313" key="2">
    <source>
        <dbReference type="EMBL" id="KAL0129243.1"/>
    </source>
</evidence>
<proteinExistence type="predicted"/>
<accession>A0AAW2GPR5</accession>